<dbReference type="Pfam" id="PF12796">
    <property type="entry name" value="Ank_2"/>
    <property type="match status" value="1"/>
</dbReference>
<dbReference type="PROSITE" id="PS50297">
    <property type="entry name" value="ANK_REP_REGION"/>
    <property type="match status" value="3"/>
</dbReference>
<feature type="repeat" description="ANK" evidence="3">
    <location>
        <begin position="129"/>
        <end position="161"/>
    </location>
</feature>
<dbReference type="Pfam" id="PF00023">
    <property type="entry name" value="Ank"/>
    <property type="match status" value="1"/>
</dbReference>
<feature type="transmembrane region" description="Helical" evidence="4">
    <location>
        <begin position="39"/>
        <end position="58"/>
    </location>
</feature>
<feature type="transmembrane region" description="Helical" evidence="4">
    <location>
        <begin position="354"/>
        <end position="378"/>
    </location>
</feature>
<evidence type="ECO:0000256" key="3">
    <source>
        <dbReference type="PROSITE-ProRule" id="PRU00023"/>
    </source>
</evidence>
<dbReference type="EMBL" id="CAJHUB010000758">
    <property type="protein sequence ID" value="CAD7684560.1"/>
    <property type="molecule type" value="Genomic_DNA"/>
</dbReference>
<organism evidence="5 6">
    <name type="scientific">Nyctereutes procyonoides</name>
    <name type="common">Raccoon dog</name>
    <name type="synonym">Canis procyonoides</name>
    <dbReference type="NCBI Taxonomy" id="34880"/>
    <lineage>
        <taxon>Eukaryota</taxon>
        <taxon>Metazoa</taxon>
        <taxon>Chordata</taxon>
        <taxon>Craniata</taxon>
        <taxon>Vertebrata</taxon>
        <taxon>Euteleostomi</taxon>
        <taxon>Mammalia</taxon>
        <taxon>Eutheria</taxon>
        <taxon>Laurasiatheria</taxon>
        <taxon>Carnivora</taxon>
        <taxon>Caniformia</taxon>
        <taxon>Canidae</taxon>
        <taxon>Nyctereutes</taxon>
    </lineage>
</organism>
<keyword evidence="6" id="KW-1185">Reference proteome</keyword>
<dbReference type="AlphaFoldDB" id="A0A811Z709"/>
<evidence type="ECO:0000313" key="5">
    <source>
        <dbReference type="EMBL" id="CAD7684560.1"/>
    </source>
</evidence>
<accession>A0A811Z709</accession>
<dbReference type="PROSITE" id="PS50088">
    <property type="entry name" value="ANK_REPEAT"/>
    <property type="match status" value="3"/>
</dbReference>
<evidence type="ECO:0000256" key="1">
    <source>
        <dbReference type="ARBA" id="ARBA00022737"/>
    </source>
</evidence>
<keyword evidence="1" id="KW-0677">Repeat</keyword>
<dbReference type="InterPro" id="IPR002110">
    <property type="entry name" value="Ankyrin_rpt"/>
</dbReference>
<dbReference type="InterPro" id="IPR036770">
    <property type="entry name" value="Ankyrin_rpt-contain_sf"/>
</dbReference>
<dbReference type="PANTHER" id="PTHR24173">
    <property type="entry name" value="ANKYRIN REPEAT CONTAINING"/>
    <property type="match status" value="1"/>
</dbReference>
<evidence type="ECO:0000256" key="2">
    <source>
        <dbReference type="ARBA" id="ARBA00023043"/>
    </source>
</evidence>
<sequence>MRKVNRTALHYAVGANHLSAVGFLLTHKARVDVADEHDLTVIHLAAWSGSLEIMLMLIRAGADQRAKNQVGNVLGDRPVHSALEGFVLGSPWPPHTISGIPVGKDGLERECECRSRRGRGRSRLLTQWNGETPFFLAVKGGHKECSKVLLAAGSDVNIPNKVFALKISRRNAHIFLTLFLLGPPLPLSQQTPLHVAAGCDLKVVDKPGSVGPQLLAVRPRAWHRLAPPCVKRKHRFWRSRLHAQGAPAWDSIPGLQDHALGQRQLLEKCYRQSAKGSWGGKPQRSCLLFLFFSSKLYYQKSHYNNLVTLSLRIYVFLTSFHTTVLIGDPWVAQRFGACLWHRARSWRPGIESHVGLPMHGACFSLCLCLCLSVSVTIIN</sequence>
<keyword evidence="4" id="KW-1133">Transmembrane helix</keyword>
<name>A0A811Z709_NYCPR</name>
<dbReference type="Gene3D" id="1.25.40.20">
    <property type="entry name" value="Ankyrin repeat-containing domain"/>
    <property type="match status" value="2"/>
</dbReference>
<dbReference type="PANTHER" id="PTHR24173:SF74">
    <property type="entry name" value="ANKYRIN REPEAT DOMAIN-CONTAINING PROTEIN 16"/>
    <property type="match status" value="1"/>
</dbReference>
<protein>
    <submittedName>
        <fullName evidence="5">(raccoon dog) hypothetical protein</fullName>
    </submittedName>
</protein>
<dbReference type="SUPFAM" id="SSF48403">
    <property type="entry name" value="Ankyrin repeat"/>
    <property type="match status" value="1"/>
</dbReference>
<dbReference type="SMART" id="SM00248">
    <property type="entry name" value="ANK"/>
    <property type="match status" value="3"/>
</dbReference>
<gene>
    <name evidence="5" type="ORF">NYPRO_LOCUS17353</name>
</gene>
<feature type="repeat" description="ANK" evidence="3">
    <location>
        <begin position="4"/>
        <end position="36"/>
    </location>
</feature>
<evidence type="ECO:0000313" key="6">
    <source>
        <dbReference type="Proteomes" id="UP000645828"/>
    </source>
</evidence>
<feature type="repeat" description="ANK" evidence="3">
    <location>
        <begin position="37"/>
        <end position="69"/>
    </location>
</feature>
<evidence type="ECO:0000256" key="4">
    <source>
        <dbReference type="SAM" id="Phobius"/>
    </source>
</evidence>
<feature type="transmembrane region" description="Helical" evidence="4">
    <location>
        <begin position="7"/>
        <end position="27"/>
    </location>
</feature>
<proteinExistence type="predicted"/>
<dbReference type="Proteomes" id="UP000645828">
    <property type="component" value="Unassembled WGS sequence"/>
</dbReference>
<reference evidence="5" key="1">
    <citation type="submission" date="2020-12" db="EMBL/GenBank/DDBJ databases">
        <authorList>
            <consortium name="Molecular Ecology Group"/>
        </authorList>
    </citation>
    <scope>NUCLEOTIDE SEQUENCE</scope>
    <source>
        <strain evidence="5">TBG_1078</strain>
    </source>
</reference>
<keyword evidence="4" id="KW-0472">Membrane</keyword>
<keyword evidence="4" id="KW-0812">Transmembrane</keyword>
<comment type="caution">
    <text evidence="5">The sequence shown here is derived from an EMBL/GenBank/DDBJ whole genome shotgun (WGS) entry which is preliminary data.</text>
</comment>
<keyword evidence="2 3" id="KW-0040">ANK repeat</keyword>